<evidence type="ECO:0000313" key="6">
    <source>
        <dbReference type="EMBL" id="KAJ7779460.1"/>
    </source>
</evidence>
<comment type="caution">
    <text evidence="6">The sequence shown here is derived from an EMBL/GenBank/DDBJ whole genome shotgun (WGS) entry which is preliminary data.</text>
</comment>
<sequence length="233" mass="26709">MPAQPTEMCENCTVRRTDLRRCAGCGIVRYCSKECQRTHWKEHKPHCVLNVEMSKKAEALGSDYSDRLKAIGKWCDVFSIPIGTASASALDIMNHPERIDDFVLVIYVDFLGHAAKSPYTHDIVDAHVLPLADLRERALKISQQQLELFERNLSPRPGMIRVLLLDRRFPWSYTTPFVPPANIRSWRRDPLWFEHLQMGVTRPGRPIRPRESLPDPLTIDSLDATLKHIAKST</sequence>
<dbReference type="PROSITE" id="PS01360">
    <property type="entry name" value="ZF_MYND_1"/>
    <property type="match status" value="1"/>
</dbReference>
<dbReference type="Gene3D" id="6.10.140.2220">
    <property type="match status" value="1"/>
</dbReference>
<keyword evidence="1" id="KW-0479">Metal-binding</keyword>
<accession>A0AAD7K6Z5</accession>
<feature type="domain" description="MYND-type" evidence="5">
    <location>
        <begin position="9"/>
        <end position="47"/>
    </location>
</feature>
<dbReference type="PROSITE" id="PS50865">
    <property type="entry name" value="ZF_MYND_2"/>
    <property type="match status" value="1"/>
</dbReference>
<name>A0AAD7K6Z5_9AGAR</name>
<dbReference type="EMBL" id="JARJLG010000007">
    <property type="protein sequence ID" value="KAJ7779460.1"/>
    <property type="molecule type" value="Genomic_DNA"/>
</dbReference>
<evidence type="ECO:0000256" key="2">
    <source>
        <dbReference type="ARBA" id="ARBA00022771"/>
    </source>
</evidence>
<keyword evidence="7" id="KW-1185">Reference proteome</keyword>
<evidence type="ECO:0000313" key="7">
    <source>
        <dbReference type="Proteomes" id="UP001215280"/>
    </source>
</evidence>
<keyword evidence="3" id="KW-0862">Zinc</keyword>
<dbReference type="InterPro" id="IPR002893">
    <property type="entry name" value="Znf_MYND"/>
</dbReference>
<dbReference type="GO" id="GO:0008270">
    <property type="term" value="F:zinc ion binding"/>
    <property type="evidence" value="ECO:0007669"/>
    <property type="project" value="UniProtKB-KW"/>
</dbReference>
<dbReference type="AlphaFoldDB" id="A0AAD7K6Z5"/>
<dbReference type="Pfam" id="PF01753">
    <property type="entry name" value="zf-MYND"/>
    <property type="match status" value="1"/>
</dbReference>
<dbReference type="Proteomes" id="UP001215280">
    <property type="component" value="Unassembled WGS sequence"/>
</dbReference>
<evidence type="ECO:0000259" key="5">
    <source>
        <dbReference type="PROSITE" id="PS50865"/>
    </source>
</evidence>
<keyword evidence="2 4" id="KW-0863">Zinc-finger</keyword>
<organism evidence="6 7">
    <name type="scientific">Mycena maculata</name>
    <dbReference type="NCBI Taxonomy" id="230809"/>
    <lineage>
        <taxon>Eukaryota</taxon>
        <taxon>Fungi</taxon>
        <taxon>Dikarya</taxon>
        <taxon>Basidiomycota</taxon>
        <taxon>Agaricomycotina</taxon>
        <taxon>Agaricomycetes</taxon>
        <taxon>Agaricomycetidae</taxon>
        <taxon>Agaricales</taxon>
        <taxon>Marasmiineae</taxon>
        <taxon>Mycenaceae</taxon>
        <taxon>Mycena</taxon>
    </lineage>
</organism>
<evidence type="ECO:0000256" key="1">
    <source>
        <dbReference type="ARBA" id="ARBA00022723"/>
    </source>
</evidence>
<proteinExistence type="predicted"/>
<evidence type="ECO:0000256" key="4">
    <source>
        <dbReference type="PROSITE-ProRule" id="PRU00134"/>
    </source>
</evidence>
<dbReference type="SUPFAM" id="SSF144232">
    <property type="entry name" value="HIT/MYND zinc finger-like"/>
    <property type="match status" value="1"/>
</dbReference>
<gene>
    <name evidence="6" type="ORF">DFH07DRAFT_795064</name>
</gene>
<protein>
    <recommendedName>
        <fullName evidence="5">MYND-type domain-containing protein</fullName>
    </recommendedName>
</protein>
<reference evidence="6" key="1">
    <citation type="submission" date="2023-03" db="EMBL/GenBank/DDBJ databases">
        <title>Massive genome expansion in bonnet fungi (Mycena s.s.) driven by repeated elements and novel gene families across ecological guilds.</title>
        <authorList>
            <consortium name="Lawrence Berkeley National Laboratory"/>
            <person name="Harder C.B."/>
            <person name="Miyauchi S."/>
            <person name="Viragh M."/>
            <person name="Kuo A."/>
            <person name="Thoen E."/>
            <person name="Andreopoulos B."/>
            <person name="Lu D."/>
            <person name="Skrede I."/>
            <person name="Drula E."/>
            <person name="Henrissat B."/>
            <person name="Morin E."/>
            <person name="Kohler A."/>
            <person name="Barry K."/>
            <person name="LaButti K."/>
            <person name="Morin E."/>
            <person name="Salamov A."/>
            <person name="Lipzen A."/>
            <person name="Mereny Z."/>
            <person name="Hegedus B."/>
            <person name="Baldrian P."/>
            <person name="Stursova M."/>
            <person name="Weitz H."/>
            <person name="Taylor A."/>
            <person name="Grigoriev I.V."/>
            <person name="Nagy L.G."/>
            <person name="Martin F."/>
            <person name="Kauserud H."/>
        </authorList>
    </citation>
    <scope>NUCLEOTIDE SEQUENCE</scope>
    <source>
        <strain evidence="6">CBHHK188m</strain>
    </source>
</reference>
<evidence type="ECO:0000256" key="3">
    <source>
        <dbReference type="ARBA" id="ARBA00022833"/>
    </source>
</evidence>